<name>A0ABY5GA89_VIBPE</name>
<evidence type="ECO:0000259" key="8">
    <source>
        <dbReference type="PROSITE" id="PS51645"/>
    </source>
</evidence>
<keyword evidence="6 7" id="KW-0157">Chromophore</keyword>
<dbReference type="SUPFAM" id="SSF48173">
    <property type="entry name" value="Cryptochrome/photolyase FAD-binding domain"/>
    <property type="match status" value="1"/>
</dbReference>
<evidence type="ECO:0000256" key="2">
    <source>
        <dbReference type="ARBA" id="ARBA00001974"/>
    </source>
</evidence>
<evidence type="ECO:0000256" key="1">
    <source>
        <dbReference type="ARBA" id="ARBA00001932"/>
    </source>
</evidence>
<dbReference type="SUPFAM" id="SSF52425">
    <property type="entry name" value="Cryptochrome/photolyase, N-terminal domain"/>
    <property type="match status" value="1"/>
</dbReference>
<keyword evidence="5 7" id="KW-0274">FAD</keyword>
<accession>A0ABY5GA89</accession>
<dbReference type="Gene3D" id="1.10.579.10">
    <property type="entry name" value="DNA Cyclobutane Dipyrimidine Photolyase, subunit A, domain 3"/>
    <property type="match status" value="1"/>
</dbReference>
<dbReference type="Proteomes" id="UP001059120">
    <property type="component" value="Plasmid p_1"/>
</dbReference>
<comment type="similarity">
    <text evidence="7">Belongs to the DNA photolyase family.</text>
</comment>
<dbReference type="PANTHER" id="PTHR11455:SF9">
    <property type="entry name" value="CRYPTOCHROME CIRCADIAN CLOCK 5 ISOFORM X1"/>
    <property type="match status" value="1"/>
</dbReference>
<geneLocation type="plasmid" evidence="9 10">
    <name>p_1</name>
</geneLocation>
<comment type="cofactor">
    <cofactor evidence="1">
        <name>(6R)-5,10-methylene-5,6,7,8-tetrahydrofolate</name>
        <dbReference type="ChEBI" id="CHEBI:15636"/>
    </cofactor>
</comment>
<dbReference type="InterPro" id="IPR018394">
    <property type="entry name" value="DNA_photolyase_1_CS_C"/>
</dbReference>
<evidence type="ECO:0000256" key="7">
    <source>
        <dbReference type="RuleBase" id="RU004182"/>
    </source>
</evidence>
<evidence type="ECO:0000313" key="9">
    <source>
        <dbReference type="EMBL" id="UTT87126.1"/>
    </source>
</evidence>
<reference evidence="9" key="1">
    <citation type="submission" date="2022-01" db="EMBL/GenBank/DDBJ databases">
        <title>Alginate degradation mechanism of Vibrio pelagius WXL662.</title>
        <authorList>
            <person name="He X."/>
        </authorList>
    </citation>
    <scope>NUCLEOTIDE SEQUENCE</scope>
    <source>
        <strain evidence="9">WXL662</strain>
        <plasmid evidence="9">p_1</plasmid>
    </source>
</reference>
<dbReference type="Gene3D" id="1.25.40.80">
    <property type="match status" value="1"/>
</dbReference>
<dbReference type="PANTHER" id="PTHR11455">
    <property type="entry name" value="CRYPTOCHROME"/>
    <property type="match status" value="1"/>
</dbReference>
<dbReference type="Pfam" id="PF03441">
    <property type="entry name" value="FAD_binding_7"/>
    <property type="match status" value="1"/>
</dbReference>
<protein>
    <submittedName>
        <fullName evidence="9">DNA photolyase family protein</fullName>
    </submittedName>
</protein>
<evidence type="ECO:0000256" key="3">
    <source>
        <dbReference type="ARBA" id="ARBA00005862"/>
    </source>
</evidence>
<dbReference type="InterPro" id="IPR014729">
    <property type="entry name" value="Rossmann-like_a/b/a_fold"/>
</dbReference>
<proteinExistence type="inferred from homology"/>
<dbReference type="InterPro" id="IPR005101">
    <property type="entry name" value="Cryptochr/Photolyase_FAD-bd"/>
</dbReference>
<dbReference type="Gene3D" id="3.40.50.620">
    <property type="entry name" value="HUPs"/>
    <property type="match status" value="1"/>
</dbReference>
<evidence type="ECO:0000256" key="4">
    <source>
        <dbReference type="ARBA" id="ARBA00022630"/>
    </source>
</evidence>
<comment type="cofactor">
    <cofactor evidence="2">
        <name>FAD</name>
        <dbReference type="ChEBI" id="CHEBI:57692"/>
    </cofactor>
</comment>
<dbReference type="InterPro" id="IPR002081">
    <property type="entry name" value="Cryptochrome/DNA_photolyase_1"/>
</dbReference>
<keyword evidence="10" id="KW-1185">Reference proteome</keyword>
<organism evidence="9 10">
    <name type="scientific">Vibrio pelagius</name>
    <dbReference type="NCBI Taxonomy" id="28169"/>
    <lineage>
        <taxon>Bacteria</taxon>
        <taxon>Pseudomonadati</taxon>
        <taxon>Pseudomonadota</taxon>
        <taxon>Gammaproteobacteria</taxon>
        <taxon>Vibrionales</taxon>
        <taxon>Vibrionaceae</taxon>
        <taxon>Vibrio</taxon>
    </lineage>
</organism>
<evidence type="ECO:0000313" key="10">
    <source>
        <dbReference type="Proteomes" id="UP001059120"/>
    </source>
</evidence>
<dbReference type="RefSeq" id="WP_255232838.1">
    <property type="nucleotide sequence ID" value="NZ_CP090616.1"/>
</dbReference>
<keyword evidence="9" id="KW-0614">Plasmid</keyword>
<sequence length="493" mass="58035">MQTVNIVWFKRDLRLTDHLPLFSALSSDRPTILLYIFEPSLLNNPHYSERHWRFVWQSLECMNETLAHHGHQVSVMQGEALECFQEIQSKYRIDTVYSHQEIGLNCTFERDRLLKVWFDAQSIAWQESQQGAVLRGLANREGWDKNWSLVMRSEILMPELCSEHLHTLDSKQVDYAFIPPKSWTNLSSGMQTGGSKLAWLTLHDFFNRRGKDYYRNLSSPITSRNACTRLSPYLAWGNISLREVYQELLQHWNVPGFRRSLIALSSRLHWHCHFIQKFESECEMEFRCTNTAYEALLSQSCNVNQNHLMAWKTGNTGFPLVDACMRCLHHTGYINFRMRAMLVSFLTHHMNMDWREGVTHLAQLFLDFEPGIHYSQFQMQAGVTGINTIRIYNPIKQAQEHDSDGEFVKKWVPELEQVPTPLIFEPWKMTSMEVAMYQLEQDSPYLDPIFDLNERAREARERLWSWKKRIDVKNEGARILARHVRQTNKRATS</sequence>
<evidence type="ECO:0000256" key="6">
    <source>
        <dbReference type="ARBA" id="ARBA00022991"/>
    </source>
</evidence>
<dbReference type="Pfam" id="PF00875">
    <property type="entry name" value="DNA_photolyase"/>
    <property type="match status" value="1"/>
</dbReference>
<evidence type="ECO:0000256" key="5">
    <source>
        <dbReference type="ARBA" id="ARBA00022827"/>
    </source>
</evidence>
<gene>
    <name evidence="9" type="ORF">LZI70_20115</name>
</gene>
<dbReference type="EMBL" id="CP090616">
    <property type="protein sequence ID" value="UTT87126.1"/>
    <property type="molecule type" value="Genomic_DNA"/>
</dbReference>
<feature type="domain" description="Photolyase/cryptochrome alpha/beta" evidence="8">
    <location>
        <begin position="3"/>
        <end position="133"/>
    </location>
</feature>
<dbReference type="InterPro" id="IPR036134">
    <property type="entry name" value="Crypto/Photolyase_FAD-like_sf"/>
</dbReference>
<dbReference type="PROSITE" id="PS51645">
    <property type="entry name" value="PHR_CRY_ALPHA_BETA"/>
    <property type="match status" value="1"/>
</dbReference>
<dbReference type="PRINTS" id="PR00147">
    <property type="entry name" value="DNAPHOTLYASE"/>
</dbReference>
<keyword evidence="4 7" id="KW-0285">Flavoprotein</keyword>
<dbReference type="InterPro" id="IPR036155">
    <property type="entry name" value="Crypto/Photolyase_N_sf"/>
</dbReference>
<dbReference type="InterPro" id="IPR006050">
    <property type="entry name" value="DNA_photolyase_N"/>
</dbReference>
<dbReference type="PROSITE" id="PS00394">
    <property type="entry name" value="DNA_PHOTOLYASES_1_1"/>
    <property type="match status" value="1"/>
</dbReference>
<comment type="similarity">
    <text evidence="3">Belongs to the DNA photolyase class-1 family.</text>
</comment>